<dbReference type="SUPFAM" id="SSF54506">
    <property type="entry name" value="Diaminopimelate epimerase-like"/>
    <property type="match status" value="2"/>
</dbReference>
<dbReference type="AlphaFoldDB" id="A0A4R6J4C1"/>
<reference evidence="3 4" key="1">
    <citation type="submission" date="2019-03" db="EMBL/GenBank/DDBJ databases">
        <title>Genomic Encyclopedia of Type Strains, Phase III (KMG-III): the genomes of soil and plant-associated and newly described type strains.</title>
        <authorList>
            <person name="Whitman W."/>
        </authorList>
    </citation>
    <scope>NUCLEOTIDE SEQUENCE [LARGE SCALE GENOMIC DNA]</scope>
    <source>
        <strain evidence="3 4">VKM Ac-2527</strain>
    </source>
</reference>
<keyword evidence="4" id="KW-1185">Reference proteome</keyword>
<dbReference type="OrthoDB" id="9779763at2"/>
<keyword evidence="2" id="KW-0413">Isomerase</keyword>
<evidence type="ECO:0000256" key="1">
    <source>
        <dbReference type="ARBA" id="ARBA00007673"/>
    </source>
</evidence>
<name>A0A4R6J4C1_9ACTN</name>
<evidence type="ECO:0000256" key="2">
    <source>
        <dbReference type="ARBA" id="ARBA00023235"/>
    </source>
</evidence>
<dbReference type="EMBL" id="SNWQ01000039">
    <property type="protein sequence ID" value="TDO30234.1"/>
    <property type="molecule type" value="Genomic_DNA"/>
</dbReference>
<dbReference type="Pfam" id="PF04303">
    <property type="entry name" value="PrpF"/>
    <property type="match status" value="1"/>
</dbReference>
<dbReference type="GO" id="GO:0016853">
    <property type="term" value="F:isomerase activity"/>
    <property type="evidence" value="ECO:0007669"/>
    <property type="project" value="UniProtKB-KW"/>
</dbReference>
<organism evidence="3 4">
    <name type="scientific">Kribbella caucasensis</name>
    <dbReference type="NCBI Taxonomy" id="2512215"/>
    <lineage>
        <taxon>Bacteria</taxon>
        <taxon>Bacillati</taxon>
        <taxon>Actinomycetota</taxon>
        <taxon>Actinomycetes</taxon>
        <taxon>Propionibacteriales</taxon>
        <taxon>Kribbellaceae</taxon>
        <taxon>Kribbella</taxon>
    </lineage>
</organism>
<evidence type="ECO:0008006" key="5">
    <source>
        <dbReference type="Google" id="ProtNLM"/>
    </source>
</evidence>
<dbReference type="Proteomes" id="UP000295388">
    <property type="component" value="Unassembled WGS sequence"/>
</dbReference>
<gene>
    <name evidence="3" type="ORF">EV643_13933</name>
</gene>
<evidence type="ECO:0000313" key="4">
    <source>
        <dbReference type="Proteomes" id="UP000295388"/>
    </source>
</evidence>
<dbReference type="PANTHER" id="PTHR43709:SF2">
    <property type="entry name" value="DUF453 DOMAIN PROTEIN (AFU_ORTHOLOGUE AFUA_6G00360)"/>
    <property type="match status" value="1"/>
</dbReference>
<accession>A0A4R6J4C1</accession>
<evidence type="ECO:0000313" key="3">
    <source>
        <dbReference type="EMBL" id="TDO30234.1"/>
    </source>
</evidence>
<comment type="caution">
    <text evidence="3">The sequence shown here is derived from an EMBL/GenBank/DDBJ whole genome shotgun (WGS) entry which is preliminary data.</text>
</comment>
<dbReference type="InterPro" id="IPR007400">
    <property type="entry name" value="PrpF-like"/>
</dbReference>
<proteinExistence type="inferred from homology"/>
<comment type="similarity">
    <text evidence="1">Belongs to the PrpF family.</text>
</comment>
<dbReference type="PANTHER" id="PTHR43709">
    <property type="entry name" value="ACONITATE ISOMERASE-RELATED"/>
    <property type="match status" value="1"/>
</dbReference>
<dbReference type="RefSeq" id="WP_133805703.1">
    <property type="nucleotide sequence ID" value="NZ_SNWQ01000039.1"/>
</dbReference>
<dbReference type="Gene3D" id="3.10.310.10">
    <property type="entry name" value="Diaminopimelate Epimerase, Chain A, domain 1"/>
    <property type="match status" value="2"/>
</dbReference>
<protein>
    <recommendedName>
        <fullName evidence="5">Methylitaconate delta2-delta3-isomerase</fullName>
    </recommendedName>
</protein>
<sequence length="379" mass="39541">MPEVVATWMRGGTSKCWVFERDSLDVDGRSLDEVLLRLFGSPDPRQIDGVGGGTSTTSKAVILSRSTDDAADVDYTFAQVGIEQAVVDWGSNCGNCSAVVGPYAVRRGWVTVGDEVSTVRVRNTNTDQLIVQQVPTSGGSLDEIATDWIAGVPFPGTGIKMWFVDPAGRTTGRLFPTGQHADPLQVGPDSYQATMVDAGAPVVIVPATAFGLTGHESPADIDARPALLSKIEDVRRAAAVAMGMAATPAAAARAVPKLALVAPPADGRAQLVVRMLSMGRVHPALAITGSVGLTLAARTVGTVIHDLAGDLPTDRFDLSTPAGVVSTWTGQHDGHLAVAVTRTARRLAEATLVLPGDELPGPTLVTAGTQLHDEEVTCR</sequence>